<accession>A0AAW0BR87</accession>
<feature type="transmembrane region" description="Helical" evidence="1">
    <location>
        <begin position="20"/>
        <end position="39"/>
    </location>
</feature>
<evidence type="ECO:0000256" key="1">
    <source>
        <dbReference type="SAM" id="Phobius"/>
    </source>
</evidence>
<proteinExistence type="predicted"/>
<keyword evidence="3" id="KW-1185">Reference proteome</keyword>
<protein>
    <submittedName>
        <fullName evidence="2">Uncharacterized protein</fullName>
    </submittedName>
</protein>
<comment type="caution">
    <text evidence="2">The sequence shown here is derived from an EMBL/GenBank/DDBJ whole genome shotgun (WGS) entry which is preliminary data.</text>
</comment>
<reference evidence="2 3" key="1">
    <citation type="journal article" date="2024" name="J Genomics">
        <title>Draft genome sequencing and assembly of Favolaschia claudopus CIRM-BRFM 2984 isolated from oak limbs.</title>
        <authorList>
            <person name="Navarro D."/>
            <person name="Drula E."/>
            <person name="Chaduli D."/>
            <person name="Cazenave R."/>
            <person name="Ahrendt S."/>
            <person name="Wang J."/>
            <person name="Lipzen A."/>
            <person name="Daum C."/>
            <person name="Barry K."/>
            <person name="Grigoriev I.V."/>
            <person name="Favel A."/>
            <person name="Rosso M.N."/>
            <person name="Martin F."/>
        </authorList>
    </citation>
    <scope>NUCLEOTIDE SEQUENCE [LARGE SCALE GENOMIC DNA]</scope>
    <source>
        <strain evidence="2 3">CIRM-BRFM 2984</strain>
    </source>
</reference>
<evidence type="ECO:0000313" key="3">
    <source>
        <dbReference type="Proteomes" id="UP001362999"/>
    </source>
</evidence>
<keyword evidence="1" id="KW-0812">Transmembrane</keyword>
<organism evidence="2 3">
    <name type="scientific">Favolaschia claudopus</name>
    <dbReference type="NCBI Taxonomy" id="2862362"/>
    <lineage>
        <taxon>Eukaryota</taxon>
        <taxon>Fungi</taxon>
        <taxon>Dikarya</taxon>
        <taxon>Basidiomycota</taxon>
        <taxon>Agaricomycotina</taxon>
        <taxon>Agaricomycetes</taxon>
        <taxon>Agaricomycetidae</taxon>
        <taxon>Agaricales</taxon>
        <taxon>Marasmiineae</taxon>
        <taxon>Mycenaceae</taxon>
        <taxon>Favolaschia</taxon>
    </lineage>
</organism>
<keyword evidence="1" id="KW-1133">Transmembrane helix</keyword>
<sequence length="189" mass="21099">MLDRVSMFRLFGASWIPGVWLRHCLVIFPSFLLSFLPILRVGRGGGFVVHSTFTATLYTSPSSTARYADDEDAQLRELCVWKADVGQMPAFKDGVAKMRELQGRGEGFYTSVYSSFSSFKIPFFLSTFVFRRILTNMHRTNADFLVGLEIDSAEVRGVLLDADPEASGGVLGSSGVRQKEWGRVVFAFM</sequence>
<dbReference type="Proteomes" id="UP001362999">
    <property type="component" value="Unassembled WGS sequence"/>
</dbReference>
<gene>
    <name evidence="2" type="ORF">R3P38DRAFT_882531</name>
</gene>
<name>A0AAW0BR87_9AGAR</name>
<evidence type="ECO:0000313" key="2">
    <source>
        <dbReference type="EMBL" id="KAK7029840.1"/>
    </source>
</evidence>
<dbReference type="AlphaFoldDB" id="A0AAW0BR87"/>
<dbReference type="EMBL" id="JAWWNJ010000026">
    <property type="protein sequence ID" value="KAK7029840.1"/>
    <property type="molecule type" value="Genomic_DNA"/>
</dbReference>
<keyword evidence="1" id="KW-0472">Membrane</keyword>